<keyword evidence="4" id="KW-1185">Reference proteome</keyword>
<evidence type="ECO:0000256" key="1">
    <source>
        <dbReference type="ARBA" id="ARBA00023125"/>
    </source>
</evidence>
<evidence type="ECO:0000313" key="4">
    <source>
        <dbReference type="Proteomes" id="UP000789901"/>
    </source>
</evidence>
<organism evidence="3 4">
    <name type="scientific">Gigaspora margarita</name>
    <dbReference type="NCBI Taxonomy" id="4874"/>
    <lineage>
        <taxon>Eukaryota</taxon>
        <taxon>Fungi</taxon>
        <taxon>Fungi incertae sedis</taxon>
        <taxon>Mucoromycota</taxon>
        <taxon>Glomeromycotina</taxon>
        <taxon>Glomeromycetes</taxon>
        <taxon>Diversisporales</taxon>
        <taxon>Gigasporaceae</taxon>
        <taxon>Gigaspora</taxon>
    </lineage>
</organism>
<dbReference type="EMBL" id="CAJVQB010022210">
    <property type="protein sequence ID" value="CAG8799011.1"/>
    <property type="molecule type" value="Genomic_DNA"/>
</dbReference>
<dbReference type="InterPro" id="IPR006600">
    <property type="entry name" value="HTH_CenpB_DNA-bd_dom"/>
</dbReference>
<sequence length="238" mass="27231">VLGARLYSWISDMRSVALAVTYNSLRLEMLKFVSEAASKSNDLAKIQLASTFKASSIWINHFLKYYNLALYRKTKILQKIPADLEQHLLNFQWSWADSYIEGCPNSQENESSLLVFDSFKAYLTDAVKANSGKTKKGNLKHAELHIICEWVLSAWAEIDPEIIQQAFCKCSISNAIDRSEDDEIYRDEILSNESKEICQDEPHYISDEQNITTINFSDEEDCDAVIDEDNDHDAIIDE</sequence>
<reference evidence="3 4" key="1">
    <citation type="submission" date="2021-06" db="EMBL/GenBank/DDBJ databases">
        <authorList>
            <person name="Kallberg Y."/>
            <person name="Tangrot J."/>
            <person name="Rosling A."/>
        </authorList>
    </citation>
    <scope>NUCLEOTIDE SEQUENCE [LARGE SCALE GENOMIC DNA]</scope>
    <source>
        <strain evidence="3 4">120-4 pot B 10/14</strain>
    </source>
</reference>
<evidence type="ECO:0000313" key="3">
    <source>
        <dbReference type="EMBL" id="CAG8799011.1"/>
    </source>
</evidence>
<dbReference type="PROSITE" id="PS51253">
    <property type="entry name" value="HTH_CENPB"/>
    <property type="match status" value="1"/>
</dbReference>
<protein>
    <submittedName>
        <fullName evidence="3">9361_t:CDS:1</fullName>
    </submittedName>
</protein>
<feature type="non-terminal residue" evidence="3">
    <location>
        <position position="1"/>
    </location>
</feature>
<accession>A0ABN7VU45</accession>
<evidence type="ECO:0000259" key="2">
    <source>
        <dbReference type="PROSITE" id="PS51253"/>
    </source>
</evidence>
<feature type="domain" description="HTH CENPB-type" evidence="2">
    <location>
        <begin position="1"/>
        <end position="72"/>
    </location>
</feature>
<gene>
    <name evidence="3" type="ORF">GMARGA_LOCUS22710</name>
</gene>
<name>A0ABN7VU45_GIGMA</name>
<proteinExistence type="predicted"/>
<comment type="caution">
    <text evidence="3">The sequence shown here is derived from an EMBL/GenBank/DDBJ whole genome shotgun (WGS) entry which is preliminary data.</text>
</comment>
<keyword evidence="1" id="KW-0238">DNA-binding</keyword>
<dbReference type="Proteomes" id="UP000789901">
    <property type="component" value="Unassembled WGS sequence"/>
</dbReference>